<dbReference type="Gene3D" id="3.30.40.10">
    <property type="entry name" value="Zinc/RING finger domain, C3HC4 (zinc finger)"/>
    <property type="match status" value="1"/>
</dbReference>
<dbReference type="GO" id="GO:0005634">
    <property type="term" value="C:nucleus"/>
    <property type="evidence" value="ECO:0007669"/>
    <property type="project" value="UniProtKB-SubCell"/>
</dbReference>
<evidence type="ECO:0000256" key="2">
    <source>
        <dbReference type="ARBA" id="ARBA00004123"/>
    </source>
</evidence>
<keyword evidence="7" id="KW-0833">Ubl conjugation pathway</keyword>
<evidence type="ECO:0000256" key="7">
    <source>
        <dbReference type="ARBA" id="ARBA00022786"/>
    </source>
</evidence>
<organism evidence="14">
    <name type="scientific">Oryza nivara</name>
    <name type="common">Indian wild rice</name>
    <name type="synonym">Oryza sativa f. spontanea</name>
    <dbReference type="NCBI Taxonomy" id="4536"/>
    <lineage>
        <taxon>Eukaryota</taxon>
        <taxon>Viridiplantae</taxon>
        <taxon>Streptophyta</taxon>
        <taxon>Embryophyta</taxon>
        <taxon>Tracheophyta</taxon>
        <taxon>Spermatophyta</taxon>
        <taxon>Magnoliopsida</taxon>
        <taxon>Liliopsida</taxon>
        <taxon>Poales</taxon>
        <taxon>Poaceae</taxon>
        <taxon>BOP clade</taxon>
        <taxon>Oryzoideae</taxon>
        <taxon>Oryzeae</taxon>
        <taxon>Oryzinae</taxon>
        <taxon>Oryza</taxon>
    </lineage>
</organism>
<dbReference type="STRING" id="4536.A0A0E0IUL9"/>
<dbReference type="InterPro" id="IPR013087">
    <property type="entry name" value="Znf_C2H2_type"/>
</dbReference>
<evidence type="ECO:0000256" key="12">
    <source>
        <dbReference type="SAM" id="MobiDB-lite"/>
    </source>
</evidence>
<dbReference type="eggNOG" id="KOG2932">
    <property type="taxonomic scope" value="Eukaryota"/>
</dbReference>
<accession>A0A0E0IUL9</accession>
<dbReference type="OMA" id="HLPPKQH"/>
<feature type="compositionally biased region" description="Basic and acidic residues" evidence="12">
    <location>
        <begin position="240"/>
        <end position="256"/>
    </location>
</feature>
<comment type="similarity">
    <text evidence="10">Belongs to the Hakai family.</text>
</comment>
<dbReference type="GO" id="GO:0008270">
    <property type="term" value="F:zinc ion binding"/>
    <property type="evidence" value="ECO:0007669"/>
    <property type="project" value="UniProtKB-KW"/>
</dbReference>
<sequence length="502" mass="53121">MLQIRLSKIGSSDSGAAASGAAAGAGGGVGGGGVGGAGAGAGGGPPKSASAAAGGAPESVTVACPDHLVIADLAVAKSLGAVTTSAVAAARTIGRRSRRPLGERVHICCRCEFPIALYGRLIPCEHAFCLACARSDSSCYLCDERIQKIQTVKMMEGIFICAAPMCLKSFLKRSEFDSHIPEVHANLLHNTPEREERNEPDAPNISRASGGDQRQSQMPEMSTARAPPRTGVSPSSSSHVQDRDDRSRYHHSRDQTPQRPPMLSRPPSFHGRHSYPPGDTPSENNPPQGFDRPYNWAHENAPGATPVRQESEHGSQDKQQMMPNAPFMFPPMPHQPNFMMPMNMNQPLMSNTSFNYPLQQDGNPQFFSAPFQMQLPDVGLDQGSASGVQPTPPGPLSFPEGLQRPWGMGLMGNPFQSMPLGQGMPEGAGEPQGGGGMVFLQGGFGVMPDGSMNSGIPGRDLSGQGDRGVLAQMPMPMQMQMSLPPPPPTQPPSAGQQTFSRT</sequence>
<keyword evidence="4" id="KW-0808">Transferase</keyword>
<evidence type="ECO:0000256" key="10">
    <source>
        <dbReference type="ARBA" id="ARBA00038499"/>
    </source>
</evidence>
<proteinExistence type="inferred from homology"/>
<keyword evidence="8" id="KW-0862">Zinc</keyword>
<evidence type="ECO:0000313" key="14">
    <source>
        <dbReference type="EnsemblPlants" id="ONIVA10G16230.1"/>
    </source>
</evidence>
<keyword evidence="5" id="KW-0479">Metal-binding</keyword>
<dbReference type="PROSITE" id="PS00028">
    <property type="entry name" value="ZINC_FINGER_C2H2_1"/>
    <property type="match status" value="1"/>
</dbReference>
<dbReference type="EC" id="2.3.2.27" evidence="3"/>
<dbReference type="GO" id="GO:0030155">
    <property type="term" value="P:regulation of cell adhesion"/>
    <property type="evidence" value="ECO:0007669"/>
    <property type="project" value="TreeGrafter"/>
</dbReference>
<dbReference type="CDD" id="cd16508">
    <property type="entry name" value="RING-HC_HAKAI-like"/>
    <property type="match status" value="1"/>
</dbReference>
<feature type="domain" description="C2H2-type" evidence="13">
    <location>
        <begin position="159"/>
        <end position="186"/>
    </location>
</feature>
<dbReference type="PANTHER" id="PTHR13480:SF0">
    <property type="entry name" value="E3 UBIQUITIN-PROTEIN LIGASE HAKAI"/>
    <property type="match status" value="1"/>
</dbReference>
<evidence type="ECO:0000256" key="4">
    <source>
        <dbReference type="ARBA" id="ARBA00022679"/>
    </source>
</evidence>
<evidence type="ECO:0000256" key="1">
    <source>
        <dbReference type="ARBA" id="ARBA00000900"/>
    </source>
</evidence>
<keyword evidence="15" id="KW-1185">Reference proteome</keyword>
<comment type="subcellular location">
    <subcellularLocation>
        <location evidence="2">Nucleus</location>
    </subcellularLocation>
</comment>
<protein>
    <recommendedName>
        <fullName evidence="3">RING-type E3 ubiquitin transferase</fullName>
        <ecNumber evidence="3">2.3.2.27</ecNumber>
    </recommendedName>
</protein>
<dbReference type="InterPro" id="IPR040380">
    <property type="entry name" value="HAKAI-like_RING-HC"/>
</dbReference>
<dbReference type="Proteomes" id="UP000006591">
    <property type="component" value="Chromosome 10"/>
</dbReference>
<dbReference type="EnsemblPlants" id="ONIVA10G16230.1">
    <property type="protein sequence ID" value="ONIVA10G16230.1"/>
    <property type="gene ID" value="ONIVA10G16230"/>
</dbReference>
<evidence type="ECO:0000256" key="11">
    <source>
        <dbReference type="PROSITE-ProRule" id="PRU00042"/>
    </source>
</evidence>
<dbReference type="FunFam" id="3.30.40.10:FF:000280">
    <property type="entry name" value="E3 ubiquitin-protein ligase Hakai"/>
    <property type="match status" value="1"/>
</dbReference>
<keyword evidence="9" id="KW-0539">Nucleus</keyword>
<keyword evidence="6 11" id="KW-0863">Zinc-finger</keyword>
<dbReference type="Gramene" id="ONIVA10G16230.1">
    <property type="protein sequence ID" value="ONIVA10G16230.1"/>
    <property type="gene ID" value="ONIVA10G16230"/>
</dbReference>
<feature type="compositionally biased region" description="Basic and acidic residues" evidence="12">
    <location>
        <begin position="191"/>
        <end position="200"/>
    </location>
</feature>
<comment type="catalytic activity">
    <reaction evidence="1">
        <text>S-ubiquitinyl-[E2 ubiquitin-conjugating enzyme]-L-cysteine + [acceptor protein]-L-lysine = [E2 ubiquitin-conjugating enzyme]-L-cysteine + N(6)-ubiquitinyl-[acceptor protein]-L-lysine.</text>
        <dbReference type="EC" id="2.3.2.27"/>
    </reaction>
</comment>
<evidence type="ECO:0000256" key="9">
    <source>
        <dbReference type="ARBA" id="ARBA00023242"/>
    </source>
</evidence>
<dbReference type="PROSITE" id="PS00518">
    <property type="entry name" value="ZF_RING_1"/>
    <property type="match status" value="1"/>
</dbReference>
<evidence type="ECO:0000256" key="8">
    <source>
        <dbReference type="ARBA" id="ARBA00022833"/>
    </source>
</evidence>
<dbReference type="AlphaFoldDB" id="A0A0E0IUL9"/>
<dbReference type="PROSITE" id="PS50157">
    <property type="entry name" value="ZINC_FINGER_C2H2_2"/>
    <property type="match status" value="1"/>
</dbReference>
<dbReference type="GO" id="GO:0061630">
    <property type="term" value="F:ubiquitin protein ligase activity"/>
    <property type="evidence" value="ECO:0007669"/>
    <property type="project" value="UniProtKB-EC"/>
</dbReference>
<dbReference type="InterPro" id="IPR013083">
    <property type="entry name" value="Znf_RING/FYVE/PHD"/>
</dbReference>
<evidence type="ECO:0000256" key="5">
    <source>
        <dbReference type="ARBA" id="ARBA00022723"/>
    </source>
</evidence>
<dbReference type="HOGENOM" id="CLU_041733_1_0_1"/>
<dbReference type="InterPro" id="IPR040383">
    <property type="entry name" value="HAKAI/CBLL2"/>
</dbReference>
<feature type="compositionally biased region" description="Low complexity" evidence="12">
    <location>
        <begin position="492"/>
        <end position="502"/>
    </location>
</feature>
<dbReference type="GO" id="GO:0016567">
    <property type="term" value="P:protein ubiquitination"/>
    <property type="evidence" value="ECO:0007669"/>
    <property type="project" value="InterPro"/>
</dbReference>
<name>A0A0E0IUL9_ORYNI</name>
<evidence type="ECO:0000256" key="3">
    <source>
        <dbReference type="ARBA" id="ARBA00012483"/>
    </source>
</evidence>
<evidence type="ECO:0000259" key="13">
    <source>
        <dbReference type="PROSITE" id="PS50157"/>
    </source>
</evidence>
<evidence type="ECO:0000313" key="15">
    <source>
        <dbReference type="Proteomes" id="UP000006591"/>
    </source>
</evidence>
<dbReference type="InterPro" id="IPR017907">
    <property type="entry name" value="Znf_RING_CS"/>
</dbReference>
<dbReference type="PANTHER" id="PTHR13480">
    <property type="entry name" value="E3 UBIQUITIN-PROTEIN LIGASE HAKAI-RELATED"/>
    <property type="match status" value="1"/>
</dbReference>
<reference evidence="14" key="2">
    <citation type="submission" date="2018-04" db="EMBL/GenBank/DDBJ databases">
        <title>OnivRS2 (Oryza nivara Reference Sequence Version 2).</title>
        <authorList>
            <person name="Zhang J."/>
            <person name="Kudrna D."/>
            <person name="Lee S."/>
            <person name="Talag J."/>
            <person name="Rajasekar S."/>
            <person name="Welchert J."/>
            <person name="Hsing Y.-I."/>
            <person name="Wing R.A."/>
        </authorList>
    </citation>
    <scope>NUCLEOTIDE SEQUENCE [LARGE SCALE GENOMIC DNA]</scope>
</reference>
<feature type="region of interest" description="Disordered" evidence="12">
    <location>
        <begin position="478"/>
        <end position="502"/>
    </location>
</feature>
<feature type="region of interest" description="Disordered" evidence="12">
    <location>
        <begin position="188"/>
        <end position="324"/>
    </location>
</feature>
<evidence type="ECO:0000256" key="6">
    <source>
        <dbReference type="ARBA" id="ARBA00022771"/>
    </source>
</evidence>
<reference evidence="14" key="1">
    <citation type="submission" date="2015-04" db="UniProtKB">
        <authorList>
            <consortium name="EnsemblPlants"/>
        </authorList>
    </citation>
    <scope>IDENTIFICATION</scope>
    <source>
        <strain evidence="14">SL10</strain>
    </source>
</reference>